<dbReference type="EMBL" id="JAEHTE010000002">
    <property type="protein sequence ID" value="MBI6882812.1"/>
    <property type="molecule type" value="Genomic_DNA"/>
</dbReference>
<gene>
    <name evidence="1" type="ORF">JEU22_02710</name>
</gene>
<reference evidence="1" key="1">
    <citation type="submission" date="2020-12" db="EMBL/GenBank/DDBJ databases">
        <title>Enhanced detection system for hospital associated transmission using whole genome sequencing surveillance.</title>
        <authorList>
            <person name="Harrison L.H."/>
            <person name="Van Tyne D."/>
            <person name="Marsh J.W."/>
            <person name="Griffith M.P."/>
            <person name="Snyder D.J."/>
            <person name="Cooper V.S."/>
            <person name="Mustapha M."/>
        </authorList>
    </citation>
    <scope>NUCLEOTIDE SEQUENCE</scope>
    <source>
        <strain evidence="1">PSB00042</strain>
    </source>
</reference>
<accession>A0A8I1ECG3</accession>
<protein>
    <submittedName>
        <fullName evidence="1">Uncharacterized protein</fullName>
    </submittedName>
</protein>
<dbReference type="RefSeq" id="WP_198746437.1">
    <property type="nucleotide sequence ID" value="NZ_JAEHTE010000002.1"/>
</dbReference>
<sequence>MTKPQQIYDEAIWNAKAIKKMAFRKQYDSSEYRSRVDMLRDSWIELANAFELGKLAEVAQLAMDILEPKRSETGQISHHKLSKEDLIHHIQTIPTLQDGLFLNISDDKTLNSIIVSSIRKSNGLRKDSLLRETYDIARSLARVNDIKSWIDLVTSLDNLNEEFELAASTIGLFDLDYIKQHKSEIIRVSPVFDHTPRSFGWGVEGSASKVDSRKLYDALDAIDCKPVILAILKVCWPQYRERFTLQEIMFRYGITPDDEYRKVLSDSAHASSSMGGQYENLAFTYFQYELSIPDPLIPLQKNISPQKLAEVIDFDGCETPYGKAKYLPEKVSALIDECIKLSLKESDWDSVRKTYEESLSRDTLMRSKVYKSNLITAELGI</sequence>
<organism evidence="1 2">
    <name type="scientific">Pseudomonas putida</name>
    <name type="common">Arthrobacter siderocapsulatus</name>
    <dbReference type="NCBI Taxonomy" id="303"/>
    <lineage>
        <taxon>Bacteria</taxon>
        <taxon>Pseudomonadati</taxon>
        <taxon>Pseudomonadota</taxon>
        <taxon>Gammaproteobacteria</taxon>
        <taxon>Pseudomonadales</taxon>
        <taxon>Pseudomonadaceae</taxon>
        <taxon>Pseudomonas</taxon>
    </lineage>
</organism>
<dbReference type="AlphaFoldDB" id="A0A8I1ECG3"/>
<dbReference type="Proteomes" id="UP000637061">
    <property type="component" value="Unassembled WGS sequence"/>
</dbReference>
<name>A0A8I1ECG3_PSEPU</name>
<comment type="caution">
    <text evidence="1">The sequence shown here is derived from an EMBL/GenBank/DDBJ whole genome shotgun (WGS) entry which is preliminary data.</text>
</comment>
<proteinExistence type="predicted"/>
<evidence type="ECO:0000313" key="1">
    <source>
        <dbReference type="EMBL" id="MBI6882812.1"/>
    </source>
</evidence>
<evidence type="ECO:0000313" key="2">
    <source>
        <dbReference type="Proteomes" id="UP000637061"/>
    </source>
</evidence>